<dbReference type="eggNOG" id="COG0596">
    <property type="taxonomic scope" value="Bacteria"/>
</dbReference>
<dbReference type="GO" id="GO:0016787">
    <property type="term" value="F:hydrolase activity"/>
    <property type="evidence" value="ECO:0007669"/>
    <property type="project" value="UniProtKB-KW"/>
</dbReference>
<accession>Q0RR69</accession>
<dbReference type="HOGENOM" id="CLU_020336_16_2_11"/>
<dbReference type="KEGG" id="fal:FRAAL1292"/>
<dbReference type="RefSeq" id="WP_011602491.1">
    <property type="nucleotide sequence ID" value="NC_008278.1"/>
</dbReference>
<dbReference type="Gene3D" id="3.40.50.1820">
    <property type="entry name" value="alpha/beta hydrolase"/>
    <property type="match status" value="1"/>
</dbReference>
<protein>
    <submittedName>
        <fullName evidence="3">Epoxide hydrolase</fullName>
    </submittedName>
</protein>
<name>Q0RR69_FRAAA</name>
<organism evidence="3 4">
    <name type="scientific">Frankia alni (strain DSM 45986 / CECT 9034 / ACN14a)</name>
    <dbReference type="NCBI Taxonomy" id="326424"/>
    <lineage>
        <taxon>Bacteria</taxon>
        <taxon>Bacillati</taxon>
        <taxon>Actinomycetota</taxon>
        <taxon>Actinomycetes</taxon>
        <taxon>Frankiales</taxon>
        <taxon>Frankiaceae</taxon>
        <taxon>Frankia</taxon>
    </lineage>
</organism>
<dbReference type="InterPro" id="IPR029058">
    <property type="entry name" value="AB_hydrolase_fold"/>
</dbReference>
<dbReference type="InterPro" id="IPR000073">
    <property type="entry name" value="AB_hydrolase_1"/>
</dbReference>
<evidence type="ECO:0000259" key="2">
    <source>
        <dbReference type="Pfam" id="PF00561"/>
    </source>
</evidence>
<dbReference type="Pfam" id="PF00561">
    <property type="entry name" value="Abhydrolase_1"/>
    <property type="match status" value="1"/>
</dbReference>
<reference evidence="3 4" key="1">
    <citation type="journal article" date="2007" name="Genome Res.">
        <title>Genome characteristics of facultatively symbiotic Frankia sp. strains reflect host range and host plant biogeography.</title>
        <authorList>
            <person name="Normand P."/>
            <person name="Lapierre P."/>
            <person name="Tisa L.S."/>
            <person name="Gogarten J.P."/>
            <person name="Alloisio N."/>
            <person name="Bagnarol E."/>
            <person name="Bassi C.A."/>
            <person name="Berry A.M."/>
            <person name="Bickhart D.M."/>
            <person name="Choisne N."/>
            <person name="Couloux A."/>
            <person name="Cournoyer B."/>
            <person name="Cruveiller S."/>
            <person name="Daubin V."/>
            <person name="Demange N."/>
            <person name="Francino M.P."/>
            <person name="Goltsman E."/>
            <person name="Huang Y."/>
            <person name="Kopp O.R."/>
            <person name="Labarre L."/>
            <person name="Lapidus A."/>
            <person name="Lavire C."/>
            <person name="Marechal J."/>
            <person name="Martinez M."/>
            <person name="Mastronunzio J.E."/>
            <person name="Mullin B.C."/>
            <person name="Niemann J."/>
            <person name="Pujic P."/>
            <person name="Rawnsley T."/>
            <person name="Rouy Z."/>
            <person name="Schenowitz C."/>
            <person name="Sellstedt A."/>
            <person name="Tavares F."/>
            <person name="Tomkins J.P."/>
            <person name="Vallenet D."/>
            <person name="Valverde C."/>
            <person name="Wall L.G."/>
            <person name="Wang Y."/>
            <person name="Medigue C."/>
            <person name="Benson D.R."/>
        </authorList>
    </citation>
    <scope>NUCLEOTIDE SEQUENCE [LARGE SCALE GENOMIC DNA]</scope>
    <source>
        <strain evidence="4">DSM 45986 / CECT 9034 / ACN14a</strain>
    </source>
</reference>
<sequence length="305" mass="32948">MPTTVRTEVLDISVEVTGPADGPPVVLLHGWPDAARGWHGVQAGLNERGWRTIVPDLRGSGATRFRDAGTPRDGQAVALAQDALDLADALGLGRIAVVGHDWGARAAYTLAALAPRRLTAIAALALAYQPRGSFTMPGFEQARAFWYQWLMFVDAGARAVREDPVGFARIQWDTWSPPGWFDDDEFAATAPAFTRPDWAAITLNAYRARFHANEPRDPRYDDLRRRLAEVERLGVPTLMIQGGDDRCDSPAASAGQAAYFTGGYRRVVLDGVGHFPHREATAAVADLVADHLSVADGRARASGPG</sequence>
<dbReference type="PANTHER" id="PTHR43329">
    <property type="entry name" value="EPOXIDE HYDROLASE"/>
    <property type="match status" value="1"/>
</dbReference>
<evidence type="ECO:0000313" key="3">
    <source>
        <dbReference type="EMBL" id="CAJ59953.1"/>
    </source>
</evidence>
<feature type="domain" description="AB hydrolase-1" evidence="2">
    <location>
        <begin position="23"/>
        <end position="277"/>
    </location>
</feature>
<evidence type="ECO:0000313" key="4">
    <source>
        <dbReference type="Proteomes" id="UP000000657"/>
    </source>
</evidence>
<dbReference type="ESTHER" id="fraaa-q0rr69">
    <property type="family name" value="Epoxide_hydrolase"/>
</dbReference>
<dbReference type="InterPro" id="IPR000639">
    <property type="entry name" value="Epox_hydrolase-like"/>
</dbReference>
<dbReference type="EMBL" id="CT573213">
    <property type="protein sequence ID" value="CAJ59953.1"/>
    <property type="molecule type" value="Genomic_DNA"/>
</dbReference>
<proteinExistence type="predicted"/>
<dbReference type="Proteomes" id="UP000000657">
    <property type="component" value="Chromosome"/>
</dbReference>
<dbReference type="AlphaFoldDB" id="Q0RR69"/>
<dbReference type="SUPFAM" id="SSF53474">
    <property type="entry name" value="alpha/beta-Hydrolases"/>
    <property type="match status" value="1"/>
</dbReference>
<keyword evidence="4" id="KW-1185">Reference proteome</keyword>
<dbReference type="STRING" id="326424.FRAAL1292"/>
<gene>
    <name evidence="3" type="ordered locus">FRAAL1292</name>
</gene>
<dbReference type="OrthoDB" id="9812774at2"/>
<dbReference type="PRINTS" id="PR00412">
    <property type="entry name" value="EPOXHYDRLASE"/>
</dbReference>
<keyword evidence="1 3" id="KW-0378">Hydrolase</keyword>
<evidence type="ECO:0000256" key="1">
    <source>
        <dbReference type="ARBA" id="ARBA00022801"/>
    </source>
</evidence>